<dbReference type="SUPFAM" id="SSF53098">
    <property type="entry name" value="Ribonuclease H-like"/>
    <property type="match status" value="1"/>
</dbReference>
<comment type="caution">
    <text evidence="1">The sequence shown here is derived from an EMBL/GenBank/DDBJ whole genome shotgun (WGS) entry which is preliminary data.</text>
</comment>
<evidence type="ECO:0008006" key="3">
    <source>
        <dbReference type="Google" id="ProtNLM"/>
    </source>
</evidence>
<dbReference type="GO" id="GO:0005634">
    <property type="term" value="C:nucleus"/>
    <property type="evidence" value="ECO:0007669"/>
    <property type="project" value="TreeGrafter"/>
</dbReference>
<organism evidence="1 2">
    <name type="scientific">Arctia plantaginis</name>
    <name type="common">Wood tiger moth</name>
    <name type="synonym">Phalaena plantaginis</name>
    <dbReference type="NCBI Taxonomy" id="874455"/>
    <lineage>
        <taxon>Eukaryota</taxon>
        <taxon>Metazoa</taxon>
        <taxon>Ecdysozoa</taxon>
        <taxon>Arthropoda</taxon>
        <taxon>Hexapoda</taxon>
        <taxon>Insecta</taxon>
        <taxon>Pterygota</taxon>
        <taxon>Neoptera</taxon>
        <taxon>Endopterygota</taxon>
        <taxon>Lepidoptera</taxon>
        <taxon>Glossata</taxon>
        <taxon>Ditrysia</taxon>
        <taxon>Noctuoidea</taxon>
        <taxon>Erebidae</taxon>
        <taxon>Arctiinae</taxon>
        <taxon>Arctia</taxon>
    </lineage>
</organism>
<name>A0A8S1B1U2_ARCPL</name>
<gene>
    <name evidence="1" type="ORF">APLA_LOCUS14287</name>
</gene>
<dbReference type="EMBL" id="CADEBD010000389">
    <property type="protein sequence ID" value="CAB3253351.1"/>
    <property type="molecule type" value="Genomic_DNA"/>
</dbReference>
<accession>A0A8S1B1U2</accession>
<dbReference type="GO" id="GO:0006357">
    <property type="term" value="P:regulation of transcription by RNA polymerase II"/>
    <property type="evidence" value="ECO:0007669"/>
    <property type="project" value="TreeGrafter"/>
</dbReference>
<reference evidence="1 2" key="1">
    <citation type="submission" date="2020-04" db="EMBL/GenBank/DDBJ databases">
        <authorList>
            <person name="Wallbank WR R."/>
            <person name="Pardo Diaz C."/>
            <person name="Kozak K."/>
            <person name="Martin S."/>
            <person name="Jiggins C."/>
            <person name="Moest M."/>
            <person name="Warren A I."/>
            <person name="Byers J.R.P. K."/>
            <person name="Montejo-Kovacevich G."/>
            <person name="Yen C E."/>
        </authorList>
    </citation>
    <scope>NUCLEOTIDE SEQUENCE [LARGE SCALE GENOMIC DNA]</scope>
</reference>
<dbReference type="OrthoDB" id="9943677at2759"/>
<dbReference type="PANTHER" id="PTHR46169:SF15">
    <property type="entry name" value="INNER CENTROMERE PROTEIN A-LIKE ISOFORM X1-RELATED"/>
    <property type="match status" value="1"/>
</dbReference>
<evidence type="ECO:0000313" key="2">
    <source>
        <dbReference type="Proteomes" id="UP000494256"/>
    </source>
</evidence>
<evidence type="ECO:0000313" key="1">
    <source>
        <dbReference type="EMBL" id="CAB3253351.1"/>
    </source>
</evidence>
<dbReference type="InterPro" id="IPR052717">
    <property type="entry name" value="Vacuolar_transposase_reg"/>
</dbReference>
<sequence>MQEQLRPNQKPLKLQMDVVTRWNSTLDMIERICLLQEPLEASLGILHNPVENLLEAEWQTLPEIIKILKPFKQLTEEMSSERKVTVSMILASTESMLSILYNLETNIITDTGKKLANKILTEFKIRFKNCYRHPVLSKAALLDPRFK</sequence>
<dbReference type="InterPro" id="IPR012337">
    <property type="entry name" value="RNaseH-like_sf"/>
</dbReference>
<dbReference type="Proteomes" id="UP000494256">
    <property type="component" value="Unassembled WGS sequence"/>
</dbReference>
<dbReference type="PANTHER" id="PTHR46169">
    <property type="entry name" value="DNA REPLICATION-RELATED ELEMENT FACTOR, ISOFORM A"/>
    <property type="match status" value="1"/>
</dbReference>
<protein>
    <recommendedName>
        <fullName evidence="3">Zinc finger BED domain-containing protein 4</fullName>
    </recommendedName>
</protein>
<dbReference type="AlphaFoldDB" id="A0A8S1B1U2"/>
<proteinExistence type="predicted"/>